<feature type="compositionally biased region" description="Low complexity" evidence="8">
    <location>
        <begin position="317"/>
        <end position="358"/>
    </location>
</feature>
<evidence type="ECO:0000256" key="5">
    <source>
        <dbReference type="ARBA" id="ARBA00022839"/>
    </source>
</evidence>
<accession>A0ABM1ZFY3</accession>
<dbReference type="InterPro" id="IPR031736">
    <property type="entry name" value="REXO1-like_dom"/>
</dbReference>
<feature type="compositionally biased region" description="Low complexity" evidence="8">
    <location>
        <begin position="624"/>
        <end position="636"/>
    </location>
</feature>
<evidence type="ECO:0000259" key="9">
    <source>
        <dbReference type="PROSITE" id="PS50103"/>
    </source>
</evidence>
<evidence type="ECO:0000313" key="10">
    <source>
        <dbReference type="EnsemblMetazoa" id="AALFPA23_018072.P26533"/>
    </source>
</evidence>
<feature type="compositionally biased region" description="Basic and acidic residues" evidence="8">
    <location>
        <begin position="498"/>
        <end position="516"/>
    </location>
</feature>
<dbReference type="EnsemblMetazoa" id="AALFPA23_018072.R26533">
    <property type="protein sequence ID" value="AALFPA23_018072.P26533"/>
    <property type="gene ID" value="AALFPA23_018072"/>
</dbReference>
<feature type="compositionally biased region" description="Pro residues" evidence="8">
    <location>
        <begin position="405"/>
        <end position="414"/>
    </location>
</feature>
<feature type="compositionally biased region" description="Basic and acidic residues" evidence="8">
    <location>
        <begin position="251"/>
        <end position="315"/>
    </location>
</feature>
<evidence type="ECO:0000256" key="1">
    <source>
        <dbReference type="ARBA" id="ARBA00004123"/>
    </source>
</evidence>
<feature type="compositionally biased region" description="Polar residues" evidence="8">
    <location>
        <begin position="555"/>
        <end position="573"/>
    </location>
</feature>
<dbReference type="InterPro" id="IPR036397">
    <property type="entry name" value="RNaseH_sf"/>
</dbReference>
<evidence type="ECO:0000256" key="8">
    <source>
        <dbReference type="SAM" id="MobiDB-lite"/>
    </source>
</evidence>
<feature type="zinc finger region" description="C3H1-type" evidence="7">
    <location>
        <begin position="7"/>
        <end position="33"/>
    </location>
</feature>
<comment type="subcellular location">
    <subcellularLocation>
        <location evidence="1">Nucleus</location>
    </subcellularLocation>
</comment>
<keyword evidence="5" id="KW-0269">Exonuclease</keyword>
<dbReference type="InterPro" id="IPR000571">
    <property type="entry name" value="Znf_CCCH"/>
</dbReference>
<dbReference type="InterPro" id="IPR013520">
    <property type="entry name" value="Ribonucl_H"/>
</dbReference>
<keyword evidence="11" id="KW-1185">Reference proteome</keyword>
<feature type="compositionally biased region" description="Polar residues" evidence="8">
    <location>
        <begin position="451"/>
        <end position="463"/>
    </location>
</feature>
<keyword evidence="6" id="KW-0539">Nucleus</keyword>
<dbReference type="GeneID" id="109429095"/>
<dbReference type="SUPFAM" id="SSF53098">
    <property type="entry name" value="Ribonuclease H-like"/>
    <property type="match status" value="1"/>
</dbReference>
<dbReference type="PROSITE" id="PS50103">
    <property type="entry name" value="ZF_C3H1"/>
    <property type="match status" value="1"/>
</dbReference>
<feature type="region of interest" description="Disordered" evidence="8">
    <location>
        <begin position="793"/>
        <end position="812"/>
    </location>
</feature>
<evidence type="ECO:0000256" key="4">
    <source>
        <dbReference type="ARBA" id="ARBA00022801"/>
    </source>
</evidence>
<feature type="region of interest" description="Disordered" evidence="8">
    <location>
        <begin position="442"/>
        <end position="474"/>
    </location>
</feature>
<feature type="region of interest" description="Disordered" evidence="8">
    <location>
        <begin position="36"/>
        <end position="69"/>
    </location>
</feature>
<feature type="compositionally biased region" description="Basic and acidic residues" evidence="8">
    <location>
        <begin position="180"/>
        <end position="194"/>
    </location>
</feature>
<feature type="compositionally biased region" description="Basic and acidic residues" evidence="8">
    <location>
        <begin position="360"/>
        <end position="373"/>
    </location>
</feature>
<dbReference type="SMART" id="SM00479">
    <property type="entry name" value="EXOIII"/>
    <property type="match status" value="1"/>
</dbReference>
<dbReference type="Gene3D" id="3.30.420.10">
    <property type="entry name" value="Ribonuclease H-like superfamily/Ribonuclease H"/>
    <property type="match status" value="1"/>
</dbReference>
<feature type="compositionally biased region" description="Basic and acidic residues" evidence="8">
    <location>
        <begin position="163"/>
        <end position="173"/>
    </location>
</feature>
<dbReference type="InterPro" id="IPR034922">
    <property type="entry name" value="REX1-like_exo"/>
</dbReference>
<feature type="region of interest" description="Disordered" evidence="8">
    <location>
        <begin position="498"/>
        <end position="573"/>
    </location>
</feature>
<evidence type="ECO:0000256" key="3">
    <source>
        <dbReference type="ARBA" id="ARBA00022722"/>
    </source>
</evidence>
<feature type="compositionally biased region" description="Basic and acidic residues" evidence="8">
    <location>
        <begin position="203"/>
        <end position="244"/>
    </location>
</feature>
<keyword evidence="7" id="KW-0479">Metal-binding</keyword>
<feature type="region of interest" description="Disordered" evidence="8">
    <location>
        <begin position="624"/>
        <end position="651"/>
    </location>
</feature>
<feature type="compositionally biased region" description="Polar residues" evidence="8">
    <location>
        <begin position="41"/>
        <end position="61"/>
    </location>
</feature>
<dbReference type="InterPro" id="IPR012337">
    <property type="entry name" value="RNaseH-like_sf"/>
</dbReference>
<organism evidence="10 11">
    <name type="scientific">Aedes albopictus</name>
    <name type="common">Asian tiger mosquito</name>
    <name type="synonym">Stegomyia albopicta</name>
    <dbReference type="NCBI Taxonomy" id="7160"/>
    <lineage>
        <taxon>Eukaryota</taxon>
        <taxon>Metazoa</taxon>
        <taxon>Ecdysozoa</taxon>
        <taxon>Arthropoda</taxon>
        <taxon>Hexapoda</taxon>
        <taxon>Insecta</taxon>
        <taxon>Pterygota</taxon>
        <taxon>Neoptera</taxon>
        <taxon>Endopterygota</taxon>
        <taxon>Diptera</taxon>
        <taxon>Nematocera</taxon>
        <taxon>Culicoidea</taxon>
        <taxon>Culicidae</taxon>
        <taxon>Culicinae</taxon>
        <taxon>Aedini</taxon>
        <taxon>Aedes</taxon>
        <taxon>Stegomyia</taxon>
    </lineage>
</organism>
<proteinExistence type="inferred from homology"/>
<keyword evidence="7" id="KW-0862">Zinc</keyword>
<feature type="region of interest" description="Disordered" evidence="8">
    <location>
        <begin position="128"/>
        <end position="429"/>
    </location>
</feature>
<dbReference type="PANTHER" id="PTHR12801">
    <property type="entry name" value="RNA EXONUCLEASE REXO1 / RECO3 FAMILY MEMBER-RELATED"/>
    <property type="match status" value="1"/>
</dbReference>
<reference evidence="11" key="1">
    <citation type="journal article" date="2015" name="Proc. Natl. Acad. Sci. U.S.A.">
        <title>Genome sequence of the Asian Tiger mosquito, Aedes albopictus, reveals insights into its biology, genetics, and evolution.</title>
        <authorList>
            <person name="Chen X.G."/>
            <person name="Jiang X."/>
            <person name="Gu J."/>
            <person name="Xu M."/>
            <person name="Wu Y."/>
            <person name="Deng Y."/>
            <person name="Zhang C."/>
            <person name="Bonizzoni M."/>
            <person name="Dermauw W."/>
            <person name="Vontas J."/>
            <person name="Armbruster P."/>
            <person name="Huang X."/>
            <person name="Yang Y."/>
            <person name="Zhang H."/>
            <person name="He W."/>
            <person name="Peng H."/>
            <person name="Liu Y."/>
            <person name="Wu K."/>
            <person name="Chen J."/>
            <person name="Lirakis M."/>
            <person name="Topalis P."/>
            <person name="Van Leeuwen T."/>
            <person name="Hall A.B."/>
            <person name="Jiang X."/>
            <person name="Thorpe C."/>
            <person name="Mueller R.L."/>
            <person name="Sun C."/>
            <person name="Waterhouse R.M."/>
            <person name="Yan G."/>
            <person name="Tu Z.J."/>
            <person name="Fang X."/>
            <person name="James A.A."/>
        </authorList>
    </citation>
    <scope>NUCLEOTIDE SEQUENCE [LARGE SCALE GENOMIC DNA]</scope>
    <source>
        <strain evidence="11">Foshan</strain>
    </source>
</reference>
<comment type="similarity">
    <text evidence="2">Belongs to the REXO1/REXO3 family.</text>
</comment>
<keyword evidence="3" id="KW-0540">Nuclease</keyword>
<dbReference type="Proteomes" id="UP000069940">
    <property type="component" value="Unassembled WGS sequence"/>
</dbReference>
<evidence type="ECO:0000256" key="7">
    <source>
        <dbReference type="PROSITE-ProRule" id="PRU00723"/>
    </source>
</evidence>
<dbReference type="CDD" id="cd06145">
    <property type="entry name" value="REX1_like"/>
    <property type="match status" value="1"/>
</dbReference>
<keyword evidence="7" id="KW-0863">Zinc-finger</keyword>
<evidence type="ECO:0000256" key="6">
    <source>
        <dbReference type="ARBA" id="ARBA00023242"/>
    </source>
</evidence>
<evidence type="ECO:0000313" key="11">
    <source>
        <dbReference type="Proteomes" id="UP000069940"/>
    </source>
</evidence>
<keyword evidence="4" id="KW-0378">Hydrolase</keyword>
<reference evidence="10" key="2">
    <citation type="submission" date="2025-05" db="UniProtKB">
        <authorList>
            <consortium name="EnsemblMetazoa"/>
        </authorList>
    </citation>
    <scope>IDENTIFICATION</scope>
    <source>
        <strain evidence="10">Foshan</strain>
    </source>
</reference>
<dbReference type="PANTHER" id="PTHR12801:SF115">
    <property type="entry name" value="FI18136P1-RELATED"/>
    <property type="match status" value="1"/>
</dbReference>
<protein>
    <recommendedName>
        <fullName evidence="9">C3H1-type domain-containing protein</fullName>
    </recommendedName>
</protein>
<dbReference type="RefSeq" id="XP_062713024.1">
    <property type="nucleotide sequence ID" value="XM_062857040.1"/>
</dbReference>
<dbReference type="Pfam" id="PF00929">
    <property type="entry name" value="RNase_T"/>
    <property type="match status" value="1"/>
</dbReference>
<feature type="compositionally biased region" description="Pro residues" evidence="8">
    <location>
        <begin position="637"/>
        <end position="647"/>
    </location>
</feature>
<feature type="domain" description="C3H1-type" evidence="9">
    <location>
        <begin position="7"/>
        <end position="33"/>
    </location>
</feature>
<dbReference type="InterPro" id="IPR047021">
    <property type="entry name" value="REXO1/3/4-like"/>
</dbReference>
<evidence type="ECO:0000256" key="2">
    <source>
        <dbReference type="ARBA" id="ARBA00006357"/>
    </source>
</evidence>
<feature type="compositionally biased region" description="Low complexity" evidence="8">
    <location>
        <begin position="530"/>
        <end position="554"/>
    </location>
</feature>
<sequence>MLPATGLFRSINCPFFEKDLCTRPFCHFRHLKPEAPPKATYSATPKNLLNQNNAGSESANQDGPVKKKPKLEYIPMPTILAAKYVPSAKAATPTTNNQNKIDEPEIDNKAEEAPPVDDQMTTVDVPTEDIVEQKNDVPTKELTNGQNGKEQNHDDDEGPVTAKENKVKPKDLEAPEVSDVEIKAGKRKDAEKSNSYHSTHRKVSQESDKHRKSSRDEKDHRKEKSHRKESDRKSSSSSTSERKHSSSSSSHRSDDKHRSRSDKEKERDKERSKSKHKDSSRDKERRPEKEKERTKSSDKDREKDRKKSSEKDRPRSSHSSSKSSSKSSSTGSKSSSSSSNSRNKTSQAASSSSSSSSSKPKVELADEIYRDLLDNPPSDIDIDSDEDEVMRQCRMIFEEYEDEPPAPAPTPPPVSKVARKKPDPKGGDVELIDMFAEKFYDENRKKRVAHESSSSNARPTANAAQPAPAKRTNYVQEAMRSVYHRQEIVRKQQEELAAKQRIEEENKKRIEEDTRKAMNKPVTPRLSNGSPRSPVLSPTPVTTPPTTDKSPVSPISTTSFYSKSPDSLVTTTPRSRFTPAVNVLAFQKAKEKIEQLRKMKAIGTPAQTAPKGRGRVAHTVSAPTVPAASTSAEVPATPQPPPPPAKSAPPVLEADSTKISFNIRMQFYNLMIKHCLNIYTDCDDAYDRAQTEELAVMKKCSTPMIYKSSALLTINKLRKEAVDSGSETTEKNKTISHDVILAGKMAQNISWSVNKKLKTEVKSAYTIDNAPSTVAYKMIYECILTEEQLQANGFPRPTDTPGKAKIYTAKPSRPPNEEERYCSRCSKVFNLETYEEPAVDSCNYHAKSTCYRRGFADNLHSCCQQPAGTAGCMYANYHVSSYVDYVPSKKDIFALDCEMCYTTGGLELTRVTVVDINEKTVYDSLVKPTNKVIDYNTRFSGITEQMLKNTTTTLHNVQAVLLSMFNSETILVGHSLESDFKALKLIHDVVVDTSVLYPHKMGPPKKRALKTLCIENLKKIIQENDSGHDSAEDSVVCIQLIKHYLRNRII</sequence>
<dbReference type="Pfam" id="PF15870">
    <property type="entry name" value="EloA-BP1"/>
    <property type="match status" value="1"/>
</dbReference>
<name>A0ABM1ZFY3_AEDAL</name>